<feature type="compositionally biased region" description="Basic and acidic residues" evidence="1">
    <location>
        <begin position="24"/>
        <end position="34"/>
    </location>
</feature>
<dbReference type="KEGG" id="kaf:KAFR_0H03450"/>
<dbReference type="RefSeq" id="XP_003958890.1">
    <property type="nucleotide sequence ID" value="XM_003958841.1"/>
</dbReference>
<organism evidence="3 4">
    <name type="scientific">Kazachstania africana (strain ATCC 22294 / BCRC 22015 / CBS 2517 / CECT 1963 / NBRC 1671 / NRRL Y-8276)</name>
    <name type="common">Yeast</name>
    <name type="synonym">Kluyveromyces africanus</name>
    <dbReference type="NCBI Taxonomy" id="1071382"/>
    <lineage>
        <taxon>Eukaryota</taxon>
        <taxon>Fungi</taxon>
        <taxon>Dikarya</taxon>
        <taxon>Ascomycota</taxon>
        <taxon>Saccharomycotina</taxon>
        <taxon>Saccharomycetes</taxon>
        <taxon>Saccharomycetales</taxon>
        <taxon>Saccharomycetaceae</taxon>
        <taxon>Kazachstania</taxon>
    </lineage>
</organism>
<keyword evidence="2" id="KW-1133">Transmembrane helix</keyword>
<keyword evidence="2" id="KW-0472">Membrane</keyword>
<gene>
    <name evidence="3" type="primary">KAFR0H03450</name>
    <name evidence="3" type="ORF">KAFR_0H03450</name>
</gene>
<name>H2AYH8_KAZAF</name>
<dbReference type="GeneID" id="13887751"/>
<proteinExistence type="predicted"/>
<dbReference type="Proteomes" id="UP000005220">
    <property type="component" value="Chromosome 8"/>
</dbReference>
<evidence type="ECO:0000256" key="1">
    <source>
        <dbReference type="SAM" id="MobiDB-lite"/>
    </source>
</evidence>
<feature type="transmembrane region" description="Helical" evidence="2">
    <location>
        <begin position="99"/>
        <end position="121"/>
    </location>
</feature>
<reference evidence="3 4" key="1">
    <citation type="journal article" date="2011" name="Proc. Natl. Acad. Sci. U.S.A.">
        <title>Evolutionary erosion of yeast sex chromosomes by mating-type switching accidents.</title>
        <authorList>
            <person name="Gordon J.L."/>
            <person name="Armisen D."/>
            <person name="Proux-Wera E."/>
            <person name="Oheigeartaigh S.S."/>
            <person name="Byrne K.P."/>
            <person name="Wolfe K.H."/>
        </authorList>
    </citation>
    <scope>NUCLEOTIDE SEQUENCE [LARGE SCALE GENOMIC DNA]</scope>
    <source>
        <strain evidence="4">ATCC 22294 / BCRC 22015 / CBS 2517 / CECT 1963 / NBRC 1671 / NRRL Y-8276</strain>
    </source>
</reference>
<dbReference type="InParanoid" id="H2AYH8"/>
<evidence type="ECO:0000313" key="3">
    <source>
        <dbReference type="EMBL" id="CCF59755.1"/>
    </source>
</evidence>
<dbReference type="HOGENOM" id="CLU_1713545_0_0_1"/>
<evidence type="ECO:0000313" key="4">
    <source>
        <dbReference type="Proteomes" id="UP000005220"/>
    </source>
</evidence>
<protein>
    <submittedName>
        <fullName evidence="3">Uncharacterized protein</fullName>
    </submittedName>
</protein>
<accession>H2AYH8</accession>
<sequence>MLLVASSQNNPMTLPGEEYQQQEQQERSRCRGSNWKETRSSTVMRLIELFQVSSDASKELTLSKRFRVKRMVFTRRWFKKKHDKRTLPAMTMAIKWQDFAMCCTLLVLLCYLLHKATFLVVEVRSLVATVFRWTLVSKIFLPSSIVSSITSFF</sequence>
<feature type="compositionally biased region" description="Polar residues" evidence="1">
    <location>
        <begin position="1"/>
        <end position="12"/>
    </location>
</feature>
<dbReference type="AlphaFoldDB" id="H2AYH8"/>
<evidence type="ECO:0000256" key="2">
    <source>
        <dbReference type="SAM" id="Phobius"/>
    </source>
</evidence>
<keyword evidence="4" id="KW-1185">Reference proteome</keyword>
<keyword evidence="2" id="KW-0812">Transmembrane</keyword>
<feature type="region of interest" description="Disordered" evidence="1">
    <location>
        <begin position="1"/>
        <end position="34"/>
    </location>
</feature>
<dbReference type="EMBL" id="HE650828">
    <property type="protein sequence ID" value="CCF59755.1"/>
    <property type="molecule type" value="Genomic_DNA"/>
</dbReference>